<dbReference type="Proteomes" id="UP000231637">
    <property type="component" value="Chromosome"/>
</dbReference>
<keyword evidence="8" id="KW-1185">Reference proteome</keyword>
<evidence type="ECO:0000256" key="2">
    <source>
        <dbReference type="ARBA" id="ARBA00022980"/>
    </source>
</evidence>
<sequence>MAITKDELISAIESMTVLELSELVSALEEKFGVSAAAPVAVAAGPAAGGEAAAAEEQTEFNVVLVSAGEKKIQVIKAVREATGLGLKEAKALVDGAPGNVKEGAAKAEAEELKAKLEEAGATVELK</sequence>
<dbReference type="InterPro" id="IPR000206">
    <property type="entry name" value="Ribosomal_bL12"/>
</dbReference>
<dbReference type="Gene3D" id="1.20.5.710">
    <property type="entry name" value="Single helix bin"/>
    <property type="match status" value="1"/>
</dbReference>
<dbReference type="KEGG" id="mfn:Ga0123462_2262"/>
<dbReference type="EMBL" id="CP018800">
    <property type="protein sequence ID" value="ATX83096.1"/>
    <property type="molecule type" value="Genomic_DNA"/>
</dbReference>
<dbReference type="InterPro" id="IPR036235">
    <property type="entry name" value="Ribosomal_bL12_oligo_N_sf"/>
</dbReference>
<comment type="similarity">
    <text evidence="1 4">Belongs to the bacterial ribosomal protein bL12 family.</text>
</comment>
<dbReference type="NCBIfam" id="TIGR00855">
    <property type="entry name" value="L12"/>
    <property type="match status" value="1"/>
</dbReference>
<reference evidence="7 8" key="1">
    <citation type="submission" date="2016-12" db="EMBL/GenBank/DDBJ databases">
        <title>Isolation and genomic insights into novel planktonic Zetaproteobacteria from stratified waters of the Chesapeake Bay.</title>
        <authorList>
            <person name="McAllister S.M."/>
            <person name="Kato S."/>
            <person name="Chan C.S."/>
            <person name="Chiu B.K."/>
            <person name="Field E.K."/>
        </authorList>
    </citation>
    <scope>NUCLEOTIDE SEQUENCE [LARGE SCALE GENOMIC DNA]</scope>
    <source>
        <strain evidence="7 8">CP-8</strain>
    </source>
</reference>
<dbReference type="FunFam" id="1.20.5.710:FF:000008">
    <property type="entry name" value="50S ribosomal protein L7/L12"/>
    <property type="match status" value="1"/>
</dbReference>
<dbReference type="InterPro" id="IPR013823">
    <property type="entry name" value="Ribosomal_bL12_C"/>
</dbReference>
<evidence type="ECO:0000256" key="4">
    <source>
        <dbReference type="HAMAP-Rule" id="MF_00368"/>
    </source>
</evidence>
<dbReference type="InterPro" id="IPR008932">
    <property type="entry name" value="Ribosomal_bL12_oligo"/>
</dbReference>
<dbReference type="Gene3D" id="3.30.1390.10">
    <property type="match status" value="1"/>
</dbReference>
<keyword evidence="3 4" id="KW-0687">Ribonucleoprotein</keyword>
<gene>
    <name evidence="4" type="primary">rplL</name>
    <name evidence="7" type="ORF">Ga0123462_2262</name>
</gene>
<dbReference type="HAMAP" id="MF_00368">
    <property type="entry name" value="Ribosomal_bL12"/>
    <property type="match status" value="1"/>
</dbReference>
<dbReference type="GO" id="GO:0003729">
    <property type="term" value="F:mRNA binding"/>
    <property type="evidence" value="ECO:0007669"/>
    <property type="project" value="TreeGrafter"/>
</dbReference>
<comment type="subunit">
    <text evidence="4">Homodimer. Part of the ribosomal stalk of the 50S ribosomal subunit. Forms a multimeric L10(L12)X complex, where L10 forms an elongated spine to which 2 to 4 L12 dimers bind in a sequential fashion. Binds GTP-bound translation factors.</text>
</comment>
<protein>
    <recommendedName>
        <fullName evidence="4">Large ribosomal subunit protein bL12</fullName>
    </recommendedName>
</protein>
<dbReference type="CDD" id="cd00387">
    <property type="entry name" value="Ribosomal_L7_L12"/>
    <property type="match status" value="1"/>
</dbReference>
<evidence type="ECO:0000313" key="7">
    <source>
        <dbReference type="EMBL" id="ATX83096.1"/>
    </source>
</evidence>
<dbReference type="PANTHER" id="PTHR45987:SF4">
    <property type="entry name" value="LARGE RIBOSOMAL SUBUNIT PROTEIN BL12M"/>
    <property type="match status" value="1"/>
</dbReference>
<keyword evidence="2 4" id="KW-0689">Ribosomal protein</keyword>
<dbReference type="AlphaFoldDB" id="A0A2K8LFP4"/>
<dbReference type="SUPFAM" id="SSF54736">
    <property type="entry name" value="ClpS-like"/>
    <property type="match status" value="1"/>
</dbReference>
<evidence type="ECO:0000259" key="5">
    <source>
        <dbReference type="Pfam" id="PF00542"/>
    </source>
</evidence>
<evidence type="ECO:0000313" key="8">
    <source>
        <dbReference type="Proteomes" id="UP000231637"/>
    </source>
</evidence>
<organism evidence="7 8">
    <name type="scientific">Mariprofundus ferrinatatus</name>
    <dbReference type="NCBI Taxonomy" id="1921087"/>
    <lineage>
        <taxon>Bacteria</taxon>
        <taxon>Pseudomonadati</taxon>
        <taxon>Pseudomonadota</taxon>
        <taxon>Candidatius Mariprofundia</taxon>
        <taxon>Mariprofundales</taxon>
        <taxon>Mariprofundaceae</taxon>
        <taxon>Mariprofundus</taxon>
    </lineage>
</organism>
<name>A0A2K8LFP4_9PROT</name>
<dbReference type="Pfam" id="PF00542">
    <property type="entry name" value="Ribosomal_L12"/>
    <property type="match status" value="1"/>
</dbReference>
<accession>A0A2K8LFP4</accession>
<proteinExistence type="inferred from homology"/>
<dbReference type="GO" id="GO:0006412">
    <property type="term" value="P:translation"/>
    <property type="evidence" value="ECO:0007669"/>
    <property type="project" value="UniProtKB-UniRule"/>
</dbReference>
<dbReference type="InterPro" id="IPR014719">
    <property type="entry name" value="Ribosomal_bL12_C/ClpS-like"/>
</dbReference>
<feature type="domain" description="Large ribosomal subunit protein bL12 C-terminal" evidence="5">
    <location>
        <begin position="60"/>
        <end position="126"/>
    </location>
</feature>
<evidence type="ECO:0000256" key="3">
    <source>
        <dbReference type="ARBA" id="ARBA00023274"/>
    </source>
</evidence>
<dbReference type="Pfam" id="PF16320">
    <property type="entry name" value="Ribosomal_L12_N"/>
    <property type="match status" value="1"/>
</dbReference>
<dbReference type="SUPFAM" id="SSF48300">
    <property type="entry name" value="Ribosomal protein L7/12, oligomerisation (N-terminal) domain"/>
    <property type="match status" value="1"/>
</dbReference>
<evidence type="ECO:0000259" key="6">
    <source>
        <dbReference type="Pfam" id="PF16320"/>
    </source>
</evidence>
<evidence type="ECO:0000256" key="1">
    <source>
        <dbReference type="ARBA" id="ARBA00007197"/>
    </source>
</evidence>
<comment type="function">
    <text evidence="4">Forms part of the ribosomal stalk which helps the ribosome interact with GTP-bound translation factors. Is thus essential for accurate translation.</text>
</comment>
<dbReference type="GO" id="GO:0022625">
    <property type="term" value="C:cytosolic large ribosomal subunit"/>
    <property type="evidence" value="ECO:0007669"/>
    <property type="project" value="TreeGrafter"/>
</dbReference>
<feature type="domain" description="Large ribosomal subunit protein bL12 oligomerization" evidence="6">
    <location>
        <begin position="4"/>
        <end position="51"/>
    </location>
</feature>
<dbReference type="PANTHER" id="PTHR45987">
    <property type="entry name" value="39S RIBOSOMAL PROTEIN L12"/>
    <property type="match status" value="1"/>
</dbReference>
<dbReference type="FunFam" id="3.30.1390.10:FF:000001">
    <property type="entry name" value="50S ribosomal protein L7/L12"/>
    <property type="match status" value="1"/>
</dbReference>
<dbReference type="GO" id="GO:0003735">
    <property type="term" value="F:structural constituent of ribosome"/>
    <property type="evidence" value="ECO:0007669"/>
    <property type="project" value="InterPro"/>
</dbReference>